<keyword evidence="5" id="KW-0805">Transcription regulation</keyword>
<feature type="compositionally biased region" description="Basic residues" evidence="8">
    <location>
        <begin position="24"/>
        <end position="33"/>
    </location>
</feature>
<dbReference type="SUPFAM" id="SSF101690">
    <property type="entry name" value="PAZ domain"/>
    <property type="match status" value="1"/>
</dbReference>
<gene>
    <name evidence="11" type="ORF">ACJRO7_016856</name>
</gene>
<dbReference type="InterPro" id="IPR036085">
    <property type="entry name" value="PAZ_dom_sf"/>
</dbReference>
<evidence type="ECO:0000259" key="9">
    <source>
        <dbReference type="PROSITE" id="PS50821"/>
    </source>
</evidence>
<organism evidence="11 12">
    <name type="scientific">Eucalyptus globulus</name>
    <name type="common">Tasmanian blue gum</name>
    <dbReference type="NCBI Taxonomy" id="34317"/>
    <lineage>
        <taxon>Eukaryota</taxon>
        <taxon>Viridiplantae</taxon>
        <taxon>Streptophyta</taxon>
        <taxon>Embryophyta</taxon>
        <taxon>Tracheophyta</taxon>
        <taxon>Spermatophyta</taxon>
        <taxon>Magnoliopsida</taxon>
        <taxon>eudicotyledons</taxon>
        <taxon>Gunneridae</taxon>
        <taxon>Pentapetalae</taxon>
        <taxon>rosids</taxon>
        <taxon>malvids</taxon>
        <taxon>Myrtales</taxon>
        <taxon>Myrtaceae</taxon>
        <taxon>Myrtoideae</taxon>
        <taxon>Eucalypteae</taxon>
        <taxon>Eucalyptus</taxon>
    </lineage>
</organism>
<dbReference type="InterPro" id="IPR003165">
    <property type="entry name" value="Piwi"/>
</dbReference>
<name>A0ABD3KN69_EUCGL</name>
<dbReference type="InterPro" id="IPR003100">
    <property type="entry name" value="PAZ_dom"/>
</dbReference>
<dbReference type="SMART" id="SM01163">
    <property type="entry name" value="DUF1785"/>
    <property type="match status" value="1"/>
</dbReference>
<keyword evidence="2" id="KW-0678">Repressor</keyword>
<dbReference type="Pfam" id="PF16488">
    <property type="entry name" value="ArgoL2"/>
    <property type="match status" value="1"/>
</dbReference>
<evidence type="ECO:0000256" key="2">
    <source>
        <dbReference type="ARBA" id="ARBA00022491"/>
    </source>
</evidence>
<dbReference type="EMBL" id="JBJKBG010000004">
    <property type="protein sequence ID" value="KAL3741286.1"/>
    <property type="molecule type" value="Genomic_DNA"/>
</dbReference>
<dbReference type="Pfam" id="PF02170">
    <property type="entry name" value="PAZ"/>
    <property type="match status" value="1"/>
</dbReference>
<dbReference type="GO" id="GO:0051607">
    <property type="term" value="P:defense response to virus"/>
    <property type="evidence" value="ECO:0007669"/>
    <property type="project" value="UniProtKB-ARBA"/>
</dbReference>
<dbReference type="CDD" id="cd04657">
    <property type="entry name" value="Piwi_ago-like"/>
    <property type="match status" value="1"/>
</dbReference>
<dbReference type="InterPro" id="IPR036397">
    <property type="entry name" value="RNaseH_sf"/>
</dbReference>
<dbReference type="Gene3D" id="3.30.420.10">
    <property type="entry name" value="Ribonuclease H-like superfamily/Ribonuclease H"/>
    <property type="match status" value="1"/>
</dbReference>
<evidence type="ECO:0000313" key="11">
    <source>
        <dbReference type="EMBL" id="KAL3741286.1"/>
    </source>
</evidence>
<protein>
    <recommendedName>
        <fullName evidence="13">Protein argonaute 2</fullName>
    </recommendedName>
</protein>
<keyword evidence="6" id="KW-0943">RNA-mediated gene silencing</keyword>
<feature type="domain" description="PAZ" evidence="9">
    <location>
        <begin position="328"/>
        <end position="441"/>
    </location>
</feature>
<dbReference type="InterPro" id="IPR032473">
    <property type="entry name" value="Argonaute_Mid_dom"/>
</dbReference>
<dbReference type="InterPro" id="IPR014811">
    <property type="entry name" value="ArgoL1"/>
</dbReference>
<dbReference type="FunFam" id="2.170.260.10:FF:000008">
    <property type="entry name" value="Protein argonaute 7"/>
    <property type="match status" value="1"/>
</dbReference>
<evidence type="ECO:0000256" key="1">
    <source>
        <dbReference type="ARBA" id="ARBA00008201"/>
    </source>
</evidence>
<evidence type="ECO:0000313" key="12">
    <source>
        <dbReference type="Proteomes" id="UP001634007"/>
    </source>
</evidence>
<dbReference type="PROSITE" id="PS50821">
    <property type="entry name" value="PAZ"/>
    <property type="match status" value="1"/>
</dbReference>
<feature type="domain" description="Piwi" evidence="10">
    <location>
        <begin position="623"/>
        <end position="923"/>
    </location>
</feature>
<evidence type="ECO:0000256" key="3">
    <source>
        <dbReference type="ARBA" id="ARBA00022845"/>
    </source>
</evidence>
<dbReference type="SMART" id="SM00949">
    <property type="entry name" value="PAZ"/>
    <property type="match status" value="1"/>
</dbReference>
<keyword evidence="7" id="KW-0687">Ribonucleoprotein</keyword>
<evidence type="ECO:0000256" key="6">
    <source>
        <dbReference type="ARBA" id="ARBA00023158"/>
    </source>
</evidence>
<accession>A0ABD3KN69</accession>
<dbReference type="GO" id="GO:0003723">
    <property type="term" value="F:RNA binding"/>
    <property type="evidence" value="ECO:0007669"/>
    <property type="project" value="UniProtKB-KW"/>
</dbReference>
<dbReference type="InterPro" id="IPR032474">
    <property type="entry name" value="Argonaute_N"/>
</dbReference>
<dbReference type="GO" id="GO:0006417">
    <property type="term" value="P:regulation of translation"/>
    <property type="evidence" value="ECO:0007669"/>
    <property type="project" value="UniProtKB-KW"/>
</dbReference>
<evidence type="ECO:0000256" key="4">
    <source>
        <dbReference type="ARBA" id="ARBA00022884"/>
    </source>
</evidence>
<dbReference type="Pfam" id="PF16486">
    <property type="entry name" value="ArgoN"/>
    <property type="match status" value="1"/>
</dbReference>
<comment type="caution">
    <text evidence="11">The sequence shown here is derived from an EMBL/GenBank/DDBJ whole genome shotgun (WGS) entry which is preliminary data.</text>
</comment>
<dbReference type="InterPro" id="IPR032472">
    <property type="entry name" value="ArgoL2"/>
</dbReference>
<dbReference type="AlphaFoldDB" id="A0ABD3KN69"/>
<dbReference type="Gene3D" id="2.170.260.10">
    <property type="entry name" value="paz domain"/>
    <property type="match status" value="1"/>
</dbReference>
<feature type="region of interest" description="Disordered" evidence="8">
    <location>
        <begin position="1"/>
        <end position="38"/>
    </location>
</feature>
<evidence type="ECO:0008006" key="13">
    <source>
        <dbReference type="Google" id="ProtNLM"/>
    </source>
</evidence>
<evidence type="ECO:0000256" key="7">
    <source>
        <dbReference type="ARBA" id="ARBA00023274"/>
    </source>
</evidence>
<dbReference type="CDD" id="cd02846">
    <property type="entry name" value="PAZ_argonaute_like"/>
    <property type="match status" value="1"/>
</dbReference>
<dbReference type="InterPro" id="IPR045246">
    <property type="entry name" value="Piwi_ago-like"/>
</dbReference>
<dbReference type="Gene3D" id="3.40.50.2300">
    <property type="match status" value="1"/>
</dbReference>
<dbReference type="GO" id="GO:1990904">
    <property type="term" value="C:ribonucleoprotein complex"/>
    <property type="evidence" value="ECO:0007669"/>
    <property type="project" value="UniProtKB-KW"/>
</dbReference>
<dbReference type="GO" id="GO:0031047">
    <property type="term" value="P:regulatory ncRNA-mediated gene silencing"/>
    <property type="evidence" value="ECO:0007669"/>
    <property type="project" value="UniProtKB-KW"/>
</dbReference>
<proteinExistence type="inferred from homology"/>
<dbReference type="SMART" id="SM00950">
    <property type="entry name" value="Piwi"/>
    <property type="match status" value="1"/>
</dbReference>
<dbReference type="PROSITE" id="PS50822">
    <property type="entry name" value="PIWI"/>
    <property type="match status" value="1"/>
</dbReference>
<reference evidence="11 12" key="1">
    <citation type="submission" date="2024-11" db="EMBL/GenBank/DDBJ databases">
        <title>Chromosome-level genome assembly of Eucalyptus globulus Labill. provides insights into its genome evolution.</title>
        <authorList>
            <person name="Li X."/>
        </authorList>
    </citation>
    <scope>NUCLEOTIDE SEQUENCE [LARGE SCALE GENOMIC DNA]</scope>
    <source>
        <strain evidence="11">CL2024</strain>
        <tissue evidence="11">Fresh tender leaves</tissue>
    </source>
</reference>
<dbReference type="Pfam" id="PF08699">
    <property type="entry name" value="ArgoL1"/>
    <property type="match status" value="1"/>
</dbReference>
<dbReference type="Proteomes" id="UP001634007">
    <property type="component" value="Unassembled WGS sequence"/>
</dbReference>
<keyword evidence="4" id="KW-0694">RNA-binding</keyword>
<feature type="compositionally biased region" description="Basic and acidic residues" evidence="8">
    <location>
        <begin position="1"/>
        <end position="23"/>
    </location>
</feature>
<dbReference type="InterPro" id="IPR012337">
    <property type="entry name" value="RNaseH-like_sf"/>
</dbReference>
<dbReference type="Pfam" id="PF02171">
    <property type="entry name" value="Piwi"/>
    <property type="match status" value="1"/>
</dbReference>
<keyword evidence="12" id="KW-1185">Reference proteome</keyword>
<dbReference type="Pfam" id="PF16487">
    <property type="entry name" value="ArgoMid"/>
    <property type="match status" value="1"/>
</dbReference>
<keyword evidence="5" id="KW-0804">Transcription</keyword>
<sequence>MDRRGNRWSERDTNREKDDERHRNRDHRHRGYGRGHWNGRCGHGEERNTLRESHLRDESWSCTETDARHPGTYRLVPSTLPYCRMHIQTIAVRLEFNPVLEYNQVSSGNRDKICPIRCFDKSGSLLARHVRLLVNHFPVTFNPETIISRYNVDIKPETPMRHRHPVRQSKATLYQIKEKLFFDNHTQFPLSVIASDGERNIFCAIPLPCGTYKVKIFSGEDREDSSFQCTIKLVHEFNLLKLKDYLAGNFLSFPQDILQSVNLVMKENPTRHMISVGRHFYPLEYQETDDLKCGVAAFRGFQHSLNSTYQGLALSLDCSAMAFRKRMPVIDFLEENIRGFNIGQFARYRREVEQALKGLTVTVTHRKTKQKYTIMGLTDETTSSISFSYESPEGKMNTINLANYFLEKYKIEIRYRDIPCLDLSKNNNKQFVPMELCMLVEGQRYPKENLERHASTLLKNLSLPPPHIRKSSICDMMRSNSGPCGDVSRNFGIKVDTNMTKVVGRVIGPPDLKLAIPNGKVIRIKVDKDKCHWNLRGKSVVKGKTIQRWVIVDFSASDQNWLNCKPFIQKLISQCRNLGIRMEEPLFYQDAAMSVFSNVARLTELLEDVNDRACKVGRSRPQFLLCVMSRRDIGYKHLKCICEIKVGLITQCCLSNKANMDKNDQYLAYLALKINAKLGGSNVELFNPFPHINGKGHVMFLGADVNHPASRNTISPSFAAVVGTINWPAANRYAARVRPQLHRQEKIANIGEMCLELVETYARLNRVRPGKLVLFRDGVSESQFDMVLNEELRDLKKAFSEKDYRPTITIVVAQKRNQTRLFMEGDVDGDPTSNVPPGTILDTIAVHPFEFDFYLCSHYGDLGTSKLTHYHVLWDEHKFSSDHLQKLIYSLCFTFARCTKSVSLVTPVYYADLAAYRGRLYHESVMECSPKSMASSFFSMASSSSSWVGSNGERFYKLHADVENMMFFI</sequence>
<comment type="similarity">
    <text evidence="1">Belongs to the argonaute family. Ago subfamily.</text>
</comment>
<dbReference type="PANTHER" id="PTHR22891">
    <property type="entry name" value="EUKARYOTIC TRANSLATION INITIATION FACTOR 2C"/>
    <property type="match status" value="1"/>
</dbReference>
<keyword evidence="3" id="KW-0810">Translation regulation</keyword>
<evidence type="ECO:0000256" key="8">
    <source>
        <dbReference type="SAM" id="MobiDB-lite"/>
    </source>
</evidence>
<evidence type="ECO:0000259" key="10">
    <source>
        <dbReference type="PROSITE" id="PS50822"/>
    </source>
</evidence>
<dbReference type="SUPFAM" id="SSF53098">
    <property type="entry name" value="Ribonuclease H-like"/>
    <property type="match status" value="1"/>
</dbReference>
<evidence type="ECO:0000256" key="5">
    <source>
        <dbReference type="ARBA" id="ARBA00023015"/>
    </source>
</evidence>